<organism evidence="4 5">
    <name type="scientific">Arenicella chitinivorans</name>
    <dbReference type="NCBI Taxonomy" id="1329800"/>
    <lineage>
        <taxon>Bacteria</taxon>
        <taxon>Pseudomonadati</taxon>
        <taxon>Pseudomonadota</taxon>
        <taxon>Gammaproteobacteria</taxon>
        <taxon>Arenicellales</taxon>
        <taxon>Arenicellaceae</taxon>
        <taxon>Arenicella</taxon>
    </lineage>
</organism>
<keyword evidence="5" id="KW-1185">Reference proteome</keyword>
<dbReference type="InterPro" id="IPR050879">
    <property type="entry name" value="Acyltransferase_3"/>
</dbReference>
<feature type="transmembrane region" description="Helical" evidence="1">
    <location>
        <begin position="41"/>
        <end position="61"/>
    </location>
</feature>
<feature type="transmembrane region" description="Helical" evidence="1">
    <location>
        <begin position="12"/>
        <end position="29"/>
    </location>
</feature>
<dbReference type="Pfam" id="PF01757">
    <property type="entry name" value="Acyl_transf_3"/>
    <property type="match status" value="1"/>
</dbReference>
<accession>A0A918RQD4</accession>
<dbReference type="GO" id="GO:0009103">
    <property type="term" value="P:lipopolysaccharide biosynthetic process"/>
    <property type="evidence" value="ECO:0007669"/>
    <property type="project" value="TreeGrafter"/>
</dbReference>
<keyword evidence="1" id="KW-0812">Transmembrane</keyword>
<evidence type="ECO:0000259" key="3">
    <source>
        <dbReference type="Pfam" id="PF19040"/>
    </source>
</evidence>
<feature type="transmembrane region" description="Helical" evidence="1">
    <location>
        <begin position="358"/>
        <end position="377"/>
    </location>
</feature>
<sequence length="676" mass="76565">MNGHKLAYRAEIDGLRAIAVVSVILYHAQLPVWSRDWFTGGYVGVDIFFVISGYLISRIIFAELCEKGSFSWLNFYERRARRIMPMLLAVILVSIPFAWLRLLPADIVDYADSVLASLFFTSNIYFFFNTTEYGADSSLLKPLLHTWSLGIEEQFYVLFPLLAVALFRFGKRYLLGAFVFLSLASLCFAELTGPNNADLNFYLPFSRFWELAVGALLAFSDVFYRFSINALTRSVMTAVGLSLIGFSIVSFDGATPHPGIYTLVPVTGVAMVIGFASAGEPIGRTLGNKMLVGIGLISYSAYLWHFPIFAFSRLADGDPSRLDKLLWIALTFILSILSYFVIETPFRSRQQIRSRTMWWVMLVAVAMVSALMCYIKYTDGVWSRYTKSEQLIIQGFNVEEYRALVHPTGQVGARLRNGTVTDRCNMRIPEQACRFGDERVVYLGDSFVGHYERAFIDTLGLGFISLTYEQCPFVSEHLWFGNFAECPLVNEQRKALILGLGSPKIFVISVNEGQFRVPKQRTESPLEDARKRRRQGRQLDSSVAWSSYFEHIRWLTSLGHKVVLIRTIPKPTLDGGKWLAENLQYVQNMDFPAVYNNTDPAALLRQDALRYPEFDSDSVLVVDPVAALCDLEQNRCLDVKQDYGPLYNGGRHLSYLGAALVAQMVDFTLRERGWIQ</sequence>
<evidence type="ECO:0000313" key="4">
    <source>
        <dbReference type="EMBL" id="GHA08903.1"/>
    </source>
</evidence>
<feature type="domain" description="SGNH" evidence="3">
    <location>
        <begin position="429"/>
        <end position="665"/>
    </location>
</feature>
<evidence type="ECO:0000256" key="1">
    <source>
        <dbReference type="SAM" id="Phobius"/>
    </source>
</evidence>
<feature type="transmembrane region" description="Helical" evidence="1">
    <location>
        <begin position="325"/>
        <end position="346"/>
    </location>
</feature>
<evidence type="ECO:0008006" key="6">
    <source>
        <dbReference type="Google" id="ProtNLM"/>
    </source>
</evidence>
<feature type="domain" description="Acyltransferase 3" evidence="2">
    <location>
        <begin position="10"/>
        <end position="340"/>
    </location>
</feature>
<dbReference type="Proteomes" id="UP000614811">
    <property type="component" value="Unassembled WGS sequence"/>
</dbReference>
<dbReference type="EMBL" id="BMXA01000002">
    <property type="protein sequence ID" value="GHA08903.1"/>
    <property type="molecule type" value="Genomic_DNA"/>
</dbReference>
<evidence type="ECO:0000259" key="2">
    <source>
        <dbReference type="Pfam" id="PF01757"/>
    </source>
</evidence>
<proteinExistence type="predicted"/>
<feature type="transmembrane region" description="Helical" evidence="1">
    <location>
        <begin position="82"/>
        <end position="100"/>
    </location>
</feature>
<dbReference type="GO" id="GO:0016747">
    <property type="term" value="F:acyltransferase activity, transferring groups other than amino-acyl groups"/>
    <property type="evidence" value="ECO:0007669"/>
    <property type="project" value="InterPro"/>
</dbReference>
<keyword evidence="1" id="KW-0472">Membrane</keyword>
<dbReference type="AlphaFoldDB" id="A0A918RQD4"/>
<reference evidence="4" key="2">
    <citation type="submission" date="2020-09" db="EMBL/GenBank/DDBJ databases">
        <authorList>
            <person name="Sun Q."/>
            <person name="Kim S."/>
        </authorList>
    </citation>
    <scope>NUCLEOTIDE SEQUENCE</scope>
    <source>
        <strain evidence="4">KCTC 12711</strain>
    </source>
</reference>
<comment type="caution">
    <text evidence="4">The sequence shown here is derived from an EMBL/GenBank/DDBJ whole genome shotgun (WGS) entry which is preliminary data.</text>
</comment>
<keyword evidence="1" id="KW-1133">Transmembrane helix</keyword>
<feature type="transmembrane region" description="Helical" evidence="1">
    <location>
        <begin position="147"/>
        <end position="167"/>
    </location>
</feature>
<evidence type="ECO:0000313" key="5">
    <source>
        <dbReference type="Proteomes" id="UP000614811"/>
    </source>
</evidence>
<gene>
    <name evidence="4" type="ORF">GCM10008090_18500</name>
</gene>
<dbReference type="PANTHER" id="PTHR23028">
    <property type="entry name" value="ACETYLTRANSFERASE"/>
    <property type="match status" value="1"/>
</dbReference>
<dbReference type="RefSeq" id="WP_189400082.1">
    <property type="nucleotide sequence ID" value="NZ_BMXA01000002.1"/>
</dbReference>
<dbReference type="GO" id="GO:0016020">
    <property type="term" value="C:membrane"/>
    <property type="evidence" value="ECO:0007669"/>
    <property type="project" value="TreeGrafter"/>
</dbReference>
<dbReference type="PANTHER" id="PTHR23028:SF53">
    <property type="entry name" value="ACYL_TRANSF_3 DOMAIN-CONTAINING PROTEIN"/>
    <property type="match status" value="1"/>
</dbReference>
<dbReference type="Pfam" id="PF19040">
    <property type="entry name" value="SGNH"/>
    <property type="match status" value="1"/>
</dbReference>
<dbReference type="InterPro" id="IPR043968">
    <property type="entry name" value="SGNH"/>
</dbReference>
<feature type="transmembrane region" description="Helical" evidence="1">
    <location>
        <begin position="260"/>
        <end position="278"/>
    </location>
</feature>
<name>A0A918RQD4_9GAMM</name>
<protein>
    <recommendedName>
        <fullName evidence="6">Acyltransferase</fullName>
    </recommendedName>
</protein>
<feature type="transmembrane region" description="Helical" evidence="1">
    <location>
        <begin position="290"/>
        <end position="313"/>
    </location>
</feature>
<feature type="transmembrane region" description="Helical" evidence="1">
    <location>
        <begin position="174"/>
        <end position="193"/>
    </location>
</feature>
<dbReference type="InterPro" id="IPR002656">
    <property type="entry name" value="Acyl_transf_3_dom"/>
</dbReference>
<feature type="transmembrane region" description="Helical" evidence="1">
    <location>
        <begin position="205"/>
        <end position="223"/>
    </location>
</feature>
<feature type="transmembrane region" description="Helical" evidence="1">
    <location>
        <begin position="235"/>
        <end position="254"/>
    </location>
</feature>
<reference evidence="4" key="1">
    <citation type="journal article" date="2014" name="Int. J. Syst. Evol. Microbiol.">
        <title>Complete genome sequence of Corynebacterium casei LMG S-19264T (=DSM 44701T), isolated from a smear-ripened cheese.</title>
        <authorList>
            <consortium name="US DOE Joint Genome Institute (JGI-PGF)"/>
            <person name="Walter F."/>
            <person name="Albersmeier A."/>
            <person name="Kalinowski J."/>
            <person name="Ruckert C."/>
        </authorList>
    </citation>
    <scope>NUCLEOTIDE SEQUENCE</scope>
    <source>
        <strain evidence="4">KCTC 12711</strain>
    </source>
</reference>